<gene>
    <name evidence="1" type="ORF">Prum_018380</name>
</gene>
<proteinExistence type="predicted"/>
<evidence type="ECO:0000313" key="2">
    <source>
        <dbReference type="Proteomes" id="UP000482960"/>
    </source>
</evidence>
<name>A0A6V8L261_9ACTN</name>
<dbReference type="EMBL" id="BLPG01000001">
    <property type="protein sequence ID" value="GFJ88196.1"/>
    <property type="molecule type" value="Genomic_DNA"/>
</dbReference>
<dbReference type="Proteomes" id="UP000482960">
    <property type="component" value="Unassembled WGS sequence"/>
</dbReference>
<dbReference type="AlphaFoldDB" id="A0A6V8L261"/>
<evidence type="ECO:0000313" key="1">
    <source>
        <dbReference type="EMBL" id="GFJ88196.1"/>
    </source>
</evidence>
<accession>A0A6V8L261</accession>
<comment type="caution">
    <text evidence="1">The sequence shown here is derived from an EMBL/GenBank/DDBJ whole genome shotgun (WGS) entry which is preliminary data.</text>
</comment>
<reference evidence="1 2" key="1">
    <citation type="submission" date="2020-03" db="EMBL/GenBank/DDBJ databases">
        <title>Whole genome shotgun sequence of Phytohabitans rumicis NBRC 108638.</title>
        <authorList>
            <person name="Komaki H."/>
            <person name="Tamura T."/>
        </authorList>
    </citation>
    <scope>NUCLEOTIDE SEQUENCE [LARGE SCALE GENOMIC DNA]</scope>
    <source>
        <strain evidence="1 2">NBRC 108638</strain>
    </source>
</reference>
<organism evidence="1 2">
    <name type="scientific">Phytohabitans rumicis</name>
    <dbReference type="NCBI Taxonomy" id="1076125"/>
    <lineage>
        <taxon>Bacteria</taxon>
        <taxon>Bacillati</taxon>
        <taxon>Actinomycetota</taxon>
        <taxon>Actinomycetes</taxon>
        <taxon>Micromonosporales</taxon>
        <taxon>Micromonosporaceae</taxon>
    </lineage>
</organism>
<keyword evidence="2" id="KW-1185">Reference proteome</keyword>
<sequence length="138" mass="14835">MEATFSRRLIVGGRSYEITAAGADAGPIALRVVGHDRDGRVVAEVTGELAPDELPVLADVVTSTLAGLVAMTHTPARRRHAHPNHGARWAPDDDERLVTRYRGGASIPDLMKEFGRNRGGIRSRLVHLGEISAEPRAA</sequence>
<protein>
    <submittedName>
        <fullName evidence="1">Uncharacterized protein</fullName>
    </submittedName>
</protein>
<reference evidence="1 2" key="2">
    <citation type="submission" date="2020-03" db="EMBL/GenBank/DDBJ databases">
        <authorList>
            <person name="Ichikawa N."/>
            <person name="Kimura A."/>
            <person name="Kitahashi Y."/>
            <person name="Uohara A."/>
        </authorList>
    </citation>
    <scope>NUCLEOTIDE SEQUENCE [LARGE SCALE GENOMIC DNA]</scope>
    <source>
        <strain evidence="1 2">NBRC 108638</strain>
    </source>
</reference>
<dbReference type="RefSeq" id="WP_173075454.1">
    <property type="nucleotide sequence ID" value="NZ_BAABJB010000006.1"/>
</dbReference>